<feature type="region of interest" description="Disordered" evidence="1">
    <location>
        <begin position="1"/>
        <end position="26"/>
    </location>
</feature>
<keyword evidence="3" id="KW-1185">Reference proteome</keyword>
<protein>
    <submittedName>
        <fullName evidence="2">Uncharacterized protein</fullName>
    </submittedName>
</protein>
<evidence type="ECO:0000313" key="3">
    <source>
        <dbReference type="Proteomes" id="UP000604117"/>
    </source>
</evidence>
<comment type="caution">
    <text evidence="2">The sequence shown here is derived from an EMBL/GenBank/DDBJ whole genome shotgun (WGS) entry which is preliminary data.</text>
</comment>
<reference evidence="2 3" key="1">
    <citation type="submission" date="2021-01" db="EMBL/GenBank/DDBJ databases">
        <title>Whole genome shotgun sequence of Asanoa siamensis NBRC 107932.</title>
        <authorList>
            <person name="Komaki H."/>
            <person name="Tamura T."/>
        </authorList>
    </citation>
    <scope>NUCLEOTIDE SEQUENCE [LARGE SCALE GENOMIC DNA]</scope>
    <source>
        <strain evidence="2 3">NBRC 107932</strain>
    </source>
</reference>
<sequence>MAVGGDALADDRPDHRVQTGTVPAAGKHADSHDLLILLIAILAPKGIYGQKAPGSVIGVVAGPGRAANCAL</sequence>
<proteinExistence type="predicted"/>
<evidence type="ECO:0000256" key="1">
    <source>
        <dbReference type="SAM" id="MobiDB-lite"/>
    </source>
</evidence>
<dbReference type="Proteomes" id="UP000604117">
    <property type="component" value="Unassembled WGS sequence"/>
</dbReference>
<gene>
    <name evidence="2" type="ORF">Asi02nite_13670</name>
</gene>
<organism evidence="2 3">
    <name type="scientific">Asanoa siamensis</name>
    <dbReference type="NCBI Taxonomy" id="926357"/>
    <lineage>
        <taxon>Bacteria</taxon>
        <taxon>Bacillati</taxon>
        <taxon>Actinomycetota</taxon>
        <taxon>Actinomycetes</taxon>
        <taxon>Micromonosporales</taxon>
        <taxon>Micromonosporaceae</taxon>
        <taxon>Asanoa</taxon>
    </lineage>
</organism>
<name>A0ABQ4CKP5_9ACTN</name>
<evidence type="ECO:0000313" key="2">
    <source>
        <dbReference type="EMBL" id="GIF71849.1"/>
    </source>
</evidence>
<dbReference type="EMBL" id="BONE01000007">
    <property type="protein sequence ID" value="GIF71849.1"/>
    <property type="molecule type" value="Genomic_DNA"/>
</dbReference>
<accession>A0ABQ4CKP5</accession>